<sequence length="82" mass="9570">MQRTTITIDQDLLSKVKALGKEKGLSVSRTISELVRIALLQKQNPQKHRFMWKTYKGQLRPGVNIDDRDQLYNLMENHNVYG</sequence>
<accession>A0A0F9AMP0</accession>
<organism evidence="1">
    <name type="scientific">marine sediment metagenome</name>
    <dbReference type="NCBI Taxonomy" id="412755"/>
    <lineage>
        <taxon>unclassified sequences</taxon>
        <taxon>metagenomes</taxon>
        <taxon>ecological metagenomes</taxon>
    </lineage>
</organism>
<comment type="caution">
    <text evidence="1">The sequence shown here is derived from an EMBL/GenBank/DDBJ whole genome shotgun (WGS) entry which is preliminary data.</text>
</comment>
<dbReference type="EMBL" id="LAZR01045151">
    <property type="protein sequence ID" value="KKK99565.1"/>
    <property type="molecule type" value="Genomic_DNA"/>
</dbReference>
<name>A0A0F9AMP0_9ZZZZ</name>
<protein>
    <recommendedName>
        <fullName evidence="2">Ribbon-helix-helix protein CopG domain-containing protein</fullName>
    </recommendedName>
</protein>
<evidence type="ECO:0008006" key="2">
    <source>
        <dbReference type="Google" id="ProtNLM"/>
    </source>
</evidence>
<reference evidence="1" key="1">
    <citation type="journal article" date="2015" name="Nature">
        <title>Complex archaea that bridge the gap between prokaryotes and eukaryotes.</title>
        <authorList>
            <person name="Spang A."/>
            <person name="Saw J.H."/>
            <person name="Jorgensen S.L."/>
            <person name="Zaremba-Niedzwiedzka K."/>
            <person name="Martijn J."/>
            <person name="Lind A.E."/>
            <person name="van Eijk R."/>
            <person name="Schleper C."/>
            <person name="Guy L."/>
            <person name="Ettema T.J."/>
        </authorList>
    </citation>
    <scope>NUCLEOTIDE SEQUENCE</scope>
</reference>
<proteinExistence type="predicted"/>
<dbReference type="AlphaFoldDB" id="A0A0F9AMP0"/>
<evidence type="ECO:0000313" key="1">
    <source>
        <dbReference type="EMBL" id="KKK99565.1"/>
    </source>
</evidence>
<gene>
    <name evidence="1" type="ORF">LCGC14_2631460</name>
</gene>